<dbReference type="AlphaFoldDB" id="M3B2H6"/>
<proteinExistence type="predicted"/>
<feature type="region of interest" description="Disordered" evidence="1">
    <location>
        <begin position="81"/>
        <end position="116"/>
    </location>
</feature>
<evidence type="ECO:0000313" key="3">
    <source>
        <dbReference type="Proteomes" id="UP000016932"/>
    </source>
</evidence>
<feature type="compositionally biased region" description="Pro residues" evidence="1">
    <location>
        <begin position="83"/>
        <end position="105"/>
    </location>
</feature>
<evidence type="ECO:0000256" key="1">
    <source>
        <dbReference type="SAM" id="MobiDB-lite"/>
    </source>
</evidence>
<sequence length="138" mass="15022">MIYNASNDSFVSDPLSNAMTKFHDYGPFSKRLPHLCCNGRVASSYLDIAGHLPLYAAPMPNPLTTTAPHLLLSRLPIPLKPSISPPPNKNKLPSPPPPLQNPPTPKNSISHNYPSYIPPSYKPPSFLTCSPPPLFTSP</sequence>
<accession>M3B2H6</accession>
<reference evidence="2 3" key="1">
    <citation type="journal article" date="2012" name="PLoS Pathog.">
        <title>Diverse lifestyles and strategies of plant pathogenesis encoded in the genomes of eighteen Dothideomycetes fungi.</title>
        <authorList>
            <person name="Ohm R.A."/>
            <person name="Feau N."/>
            <person name="Henrissat B."/>
            <person name="Schoch C.L."/>
            <person name="Horwitz B.A."/>
            <person name="Barry K.W."/>
            <person name="Condon B.J."/>
            <person name="Copeland A.C."/>
            <person name="Dhillon B."/>
            <person name="Glaser F."/>
            <person name="Hesse C.N."/>
            <person name="Kosti I."/>
            <person name="LaButti K."/>
            <person name="Lindquist E.A."/>
            <person name="Lucas S."/>
            <person name="Salamov A.A."/>
            <person name="Bradshaw R.E."/>
            <person name="Ciuffetti L."/>
            <person name="Hamelin R.C."/>
            <person name="Kema G.H.J."/>
            <person name="Lawrence C."/>
            <person name="Scott J.A."/>
            <person name="Spatafora J.W."/>
            <person name="Turgeon B.G."/>
            <person name="de Wit P.J.G.M."/>
            <person name="Zhong S."/>
            <person name="Goodwin S.B."/>
            <person name="Grigoriev I.V."/>
        </authorList>
    </citation>
    <scope>NUCLEOTIDE SEQUENCE [LARGE SCALE GENOMIC DNA]</scope>
    <source>
        <strain evidence="2 3">CIRAD86</strain>
    </source>
</reference>
<keyword evidence="3" id="KW-1185">Reference proteome</keyword>
<organism evidence="2 3">
    <name type="scientific">Pseudocercospora fijiensis (strain CIRAD86)</name>
    <name type="common">Black leaf streak disease fungus</name>
    <name type="synonym">Mycosphaerella fijiensis</name>
    <dbReference type="NCBI Taxonomy" id="383855"/>
    <lineage>
        <taxon>Eukaryota</taxon>
        <taxon>Fungi</taxon>
        <taxon>Dikarya</taxon>
        <taxon>Ascomycota</taxon>
        <taxon>Pezizomycotina</taxon>
        <taxon>Dothideomycetes</taxon>
        <taxon>Dothideomycetidae</taxon>
        <taxon>Mycosphaerellales</taxon>
        <taxon>Mycosphaerellaceae</taxon>
        <taxon>Pseudocercospora</taxon>
    </lineage>
</organism>
<dbReference type="VEuPathDB" id="FungiDB:MYCFIDRAFT_175002"/>
<dbReference type="HOGENOM" id="CLU_1856157_0_0_1"/>
<protein>
    <submittedName>
        <fullName evidence="2">Uncharacterized protein</fullName>
    </submittedName>
</protein>
<name>M3B2H6_PSEFD</name>
<dbReference type="KEGG" id="pfj:MYCFIDRAFT_175002"/>
<dbReference type="GeneID" id="19333295"/>
<dbReference type="EMBL" id="KB446558">
    <property type="protein sequence ID" value="EME83573.1"/>
    <property type="molecule type" value="Genomic_DNA"/>
</dbReference>
<gene>
    <name evidence="2" type="ORF">MYCFIDRAFT_175002</name>
</gene>
<dbReference type="Proteomes" id="UP000016932">
    <property type="component" value="Unassembled WGS sequence"/>
</dbReference>
<evidence type="ECO:0000313" key="2">
    <source>
        <dbReference type="EMBL" id="EME83573.1"/>
    </source>
</evidence>
<dbReference type="RefSeq" id="XP_007926758.1">
    <property type="nucleotide sequence ID" value="XM_007928567.1"/>
</dbReference>